<dbReference type="Proteomes" id="UP000215367">
    <property type="component" value="Unassembled WGS sequence"/>
</dbReference>
<organism evidence="1 2">
    <name type="scientific">Azospirillum brasilense</name>
    <dbReference type="NCBI Taxonomy" id="192"/>
    <lineage>
        <taxon>Bacteria</taxon>
        <taxon>Pseudomonadati</taxon>
        <taxon>Pseudomonadota</taxon>
        <taxon>Alphaproteobacteria</taxon>
        <taxon>Rhodospirillales</taxon>
        <taxon>Azospirillaceae</taxon>
        <taxon>Azospirillum</taxon>
    </lineage>
</organism>
<dbReference type="PANTHER" id="PTHR12526:SF630">
    <property type="entry name" value="GLYCOSYLTRANSFERASE"/>
    <property type="match status" value="1"/>
</dbReference>
<reference evidence="1 2" key="1">
    <citation type="submission" date="2017-07" db="EMBL/GenBank/DDBJ databases">
        <title>Whole genome sequence of Azospirillum brasilense 2A1, a potential biofertilizer strain.</title>
        <authorList>
            <person name="Fontana C.A."/>
            <person name="Toffoli L.M."/>
            <person name="Salazar S.M."/>
            <person name="Puglisi E."/>
            <person name="Pedraza R."/>
            <person name="Bassi D."/>
            <person name="Cocconcelli P.S."/>
        </authorList>
    </citation>
    <scope>NUCLEOTIDE SEQUENCE [LARGE SCALE GENOMIC DNA]</scope>
    <source>
        <strain evidence="1 2">2A1</strain>
        <plasmid evidence="1">unnamed</plasmid>
    </source>
</reference>
<keyword evidence="1" id="KW-0614">Plasmid</keyword>
<dbReference type="Gene3D" id="3.40.50.2000">
    <property type="entry name" value="Glycogen Phosphorylase B"/>
    <property type="match status" value="2"/>
</dbReference>
<proteinExistence type="predicted"/>
<dbReference type="SUPFAM" id="SSF53756">
    <property type="entry name" value="UDP-Glycosyltransferase/glycogen phosphorylase"/>
    <property type="match status" value="1"/>
</dbReference>
<dbReference type="Pfam" id="PF13692">
    <property type="entry name" value="Glyco_trans_1_4"/>
    <property type="match status" value="1"/>
</dbReference>
<dbReference type="EMBL" id="NOWT01000023">
    <property type="protein sequence ID" value="OYD82353.1"/>
    <property type="molecule type" value="Genomic_DNA"/>
</dbReference>
<dbReference type="AlphaFoldDB" id="A0A235HA10"/>
<evidence type="ECO:0008006" key="3">
    <source>
        <dbReference type="Google" id="ProtNLM"/>
    </source>
</evidence>
<accession>A0A235HA10</accession>
<comment type="caution">
    <text evidence="1">The sequence shown here is derived from an EMBL/GenBank/DDBJ whole genome shotgun (WGS) entry which is preliminary data.</text>
</comment>
<protein>
    <recommendedName>
        <fullName evidence="3">Glycosyltransferase</fullName>
    </recommendedName>
</protein>
<gene>
    <name evidence="1" type="ORF">CHT98_21635</name>
</gene>
<dbReference type="PANTHER" id="PTHR12526">
    <property type="entry name" value="GLYCOSYLTRANSFERASE"/>
    <property type="match status" value="1"/>
</dbReference>
<geneLocation type="plasmid" evidence="1">
    <name>unnamed</name>
</geneLocation>
<name>A0A235HA10_AZOBR</name>
<sequence>MSFHPDAMPFHHALTLGKRRAIAWGLSATLPYRLVQSSYPFIAVIDSNPGAWGCKVAGIPVIAPSDLASFDPADTVVVVMADFGLYGEAIVQAVAAQGPFPVITPLEFDTLPDLLPLVTAPTSQAWPADGSGAGEAAGWRDVPAAFGRVLAEVVRPRTADAPLPAVPGHACLLIGSLSPGGAERQIAYLGAGLRRRGWRVTVLSFYPPMAGAENYVRLLEAAGAELLVLPSARAIWGTLTRADWQRWTPALRLGCPLASFMQHAVVAVQSVLEERKADVLFTYLDANNLVGGMAGLLAGTPRIVMSGRNLNPTHFPGMVDFCSDGAALPQLFRRMLNCPGVTMTNNSRAGAQSYASWLGVEEAAIPVVANAVDVATLKSVDRKAGERWRRHLGLGPDQPVVVGAMRLAPEKAPLRFLEVIRRLRDRLPDVHAILLGDGPLRAAVEDARDALGLDGTVTLMGARADVYELMLAGNLLLQTSTVEGMPNVVLEAQSLGRAVVATAAGGTVECLTAPLRPYVQAGQPDRLVDGLVSACTELLSDRRRAAALGAEAAALIARDFSIERMTEATLAVAGLA</sequence>
<evidence type="ECO:0000313" key="2">
    <source>
        <dbReference type="Proteomes" id="UP000215367"/>
    </source>
</evidence>
<evidence type="ECO:0000313" key="1">
    <source>
        <dbReference type="EMBL" id="OYD82353.1"/>
    </source>
</evidence>